<reference evidence="1" key="1">
    <citation type="submission" date="2020-02" db="EMBL/GenBank/DDBJ databases">
        <title>A reference catalog of swine virome.</title>
        <authorList>
            <person name="He B."/>
            <person name="Tu C."/>
        </authorList>
    </citation>
    <scope>NUCLEOTIDE SEQUENCE</scope>
    <source>
        <strain evidence="1">VIRES_YN02_2311441</strain>
    </source>
</reference>
<sequence length="161" mass="18213">MFDPHRTRRSDRRYYTRKGQVLQANRVNIAPIIEQRLVPIYKDYLIKNSLLPSVPIPPPVITLDGIAISDYNSGDNVHQLPFSDMTLSTEPTIDVPLTPPPQHTMFAAAFYQDTAGNFNFKVVTVSAYPATGTLHIENNAKCRYIIQTDLFGMNPYIQCNI</sequence>
<organism evidence="1">
    <name type="scientific">Circular ssDNA virus sp</name>
    <dbReference type="NCBI Taxonomy" id="2805939"/>
    <lineage>
        <taxon>Viruses</taxon>
    </lineage>
</organism>
<protein>
    <recommendedName>
        <fullName evidence="2">Cap</fullName>
    </recommendedName>
</protein>
<evidence type="ECO:0000313" key="1">
    <source>
        <dbReference type="EMBL" id="QRV61601.1"/>
    </source>
</evidence>
<proteinExistence type="predicted"/>
<evidence type="ECO:0008006" key="2">
    <source>
        <dbReference type="Google" id="ProtNLM"/>
    </source>
</evidence>
<name>A0A894JRB6_9VIRU</name>
<accession>A0A894JRB6</accession>
<dbReference type="EMBL" id="MT135250">
    <property type="protein sequence ID" value="QRV61601.1"/>
    <property type="molecule type" value="Genomic_DNA"/>
</dbReference>